<evidence type="ECO:0000259" key="1">
    <source>
        <dbReference type="PROSITE" id="PS51707"/>
    </source>
</evidence>
<dbReference type="Pfam" id="PF01928">
    <property type="entry name" value="CYTH"/>
    <property type="match status" value="1"/>
</dbReference>
<evidence type="ECO:0000313" key="2">
    <source>
        <dbReference type="Proteomes" id="UP000694843"/>
    </source>
</evidence>
<organism evidence="2 3">
    <name type="scientific">Hyalella azteca</name>
    <name type="common">Amphipod</name>
    <dbReference type="NCBI Taxonomy" id="294128"/>
    <lineage>
        <taxon>Eukaryota</taxon>
        <taxon>Metazoa</taxon>
        <taxon>Ecdysozoa</taxon>
        <taxon>Arthropoda</taxon>
        <taxon>Crustacea</taxon>
        <taxon>Multicrustacea</taxon>
        <taxon>Malacostraca</taxon>
        <taxon>Eumalacostraca</taxon>
        <taxon>Peracarida</taxon>
        <taxon>Amphipoda</taxon>
        <taxon>Senticaudata</taxon>
        <taxon>Talitrida</taxon>
        <taxon>Talitroidea</taxon>
        <taxon>Hyalellidae</taxon>
        <taxon>Hyalella</taxon>
    </lineage>
</organism>
<dbReference type="OrthoDB" id="6159137at2759"/>
<reference evidence="3" key="1">
    <citation type="submission" date="2025-08" db="UniProtKB">
        <authorList>
            <consortium name="RefSeq"/>
        </authorList>
    </citation>
    <scope>IDENTIFICATION</scope>
    <source>
        <tissue evidence="3">Whole organism</tissue>
    </source>
</reference>
<dbReference type="GO" id="GO:0016462">
    <property type="term" value="F:pyrophosphatase activity"/>
    <property type="evidence" value="ECO:0007669"/>
    <property type="project" value="UniProtKB-ARBA"/>
</dbReference>
<dbReference type="Proteomes" id="UP000694843">
    <property type="component" value="Unplaced"/>
</dbReference>
<dbReference type="InterPro" id="IPR033469">
    <property type="entry name" value="CYTH-like_dom_sf"/>
</dbReference>
<feature type="domain" description="CYTH" evidence="1">
    <location>
        <begin position="82"/>
        <end position="256"/>
    </location>
</feature>
<dbReference type="AlphaFoldDB" id="A0A8B7NKI8"/>
<accession>A0A8B7NKI8</accession>
<name>A0A8B7NKI8_HYAAZ</name>
<dbReference type="GeneID" id="108671182"/>
<dbReference type="OMA" id="WKSYERT"/>
<dbReference type="KEGG" id="hazt:108671182"/>
<dbReference type="PANTHER" id="PTHR21028:SF2">
    <property type="entry name" value="CYTH DOMAIN-CONTAINING PROTEIN"/>
    <property type="match status" value="1"/>
</dbReference>
<dbReference type="SMART" id="SM01118">
    <property type="entry name" value="CYTH"/>
    <property type="match status" value="1"/>
</dbReference>
<evidence type="ECO:0000313" key="3">
    <source>
        <dbReference type="RefSeq" id="XP_018014167.1"/>
    </source>
</evidence>
<dbReference type="Gene3D" id="2.40.320.10">
    <property type="entry name" value="Hypothetical Protein Pfu-838710-001"/>
    <property type="match status" value="1"/>
</dbReference>
<dbReference type="SUPFAM" id="SSF55154">
    <property type="entry name" value="CYTH-like phosphatases"/>
    <property type="match status" value="1"/>
</dbReference>
<sequence length="258" mass="29158">MTTIVYEAVLNSCQKLKMPFSFVSKLDSSSPALTLTAVAKLQLNWPLRSVRWLLTCWKFFLELANKNFAYLVFNMNVAKTPNCNVEIKATIRDFDSFCTIAKEVSNTSAIIIHQEDTFFDVPKGRLKLRKKTKEGKVEEQLIYYDRPDTPGPKISSFYLVQGSSVEGGLQPLQDLLTACLGVRGRVLKTRHLYLLGQTRLHVDRVVGLGDFMELEVVLKEGQSAAEGELIAEDIRRKLGVRDEDLLSGAYMDMIEKKT</sequence>
<gene>
    <name evidence="3" type="primary">LOC108671182</name>
</gene>
<keyword evidence="2" id="KW-1185">Reference proteome</keyword>
<dbReference type="PANTHER" id="PTHR21028">
    <property type="entry name" value="SI:CH211-156B7.4"/>
    <property type="match status" value="1"/>
</dbReference>
<dbReference type="RefSeq" id="XP_018014167.1">
    <property type="nucleotide sequence ID" value="XM_018158678.2"/>
</dbReference>
<dbReference type="CDD" id="cd07890">
    <property type="entry name" value="CYTH-like_AC_IV-like"/>
    <property type="match status" value="1"/>
</dbReference>
<protein>
    <submittedName>
        <fullName evidence="3">Uncharacterized protein LOC108671182</fullName>
    </submittedName>
</protein>
<dbReference type="InterPro" id="IPR008173">
    <property type="entry name" value="Adenylyl_cyclase_CyaB"/>
</dbReference>
<dbReference type="PROSITE" id="PS51707">
    <property type="entry name" value="CYTH"/>
    <property type="match status" value="1"/>
</dbReference>
<dbReference type="InterPro" id="IPR023577">
    <property type="entry name" value="CYTH_domain"/>
</dbReference>
<proteinExistence type="predicted"/>